<dbReference type="GO" id="GO:0046872">
    <property type="term" value="F:metal ion binding"/>
    <property type="evidence" value="ECO:0007669"/>
    <property type="project" value="UniProtKB-KW"/>
</dbReference>
<dbReference type="AlphaFoldDB" id="A0A7C2VA03"/>
<comment type="caution">
    <text evidence="2">The sequence shown here is derived from an EMBL/GenBank/DDBJ whole genome shotgun (WGS) entry which is preliminary data.</text>
</comment>
<gene>
    <name evidence="2" type="ORF">ENO47_01500</name>
</gene>
<evidence type="ECO:0000313" key="2">
    <source>
        <dbReference type="EMBL" id="HEW45337.1"/>
    </source>
</evidence>
<dbReference type="GO" id="GO:0006508">
    <property type="term" value="P:proteolysis"/>
    <property type="evidence" value="ECO:0007669"/>
    <property type="project" value="InterPro"/>
</dbReference>
<keyword evidence="2" id="KW-0645">Protease</keyword>
<dbReference type="PANTHER" id="PTHR34448">
    <property type="entry name" value="AMINOPEPTIDASE"/>
    <property type="match status" value="1"/>
</dbReference>
<evidence type="ECO:0000256" key="1">
    <source>
        <dbReference type="ARBA" id="ARBA00022723"/>
    </source>
</evidence>
<dbReference type="Pfam" id="PF26233">
    <property type="entry name" value="NicX"/>
    <property type="match status" value="1"/>
</dbReference>
<keyword evidence="2" id="KW-0378">Hydrolase</keyword>
<reference evidence="2" key="1">
    <citation type="journal article" date="2020" name="mSystems">
        <title>Genome- and Community-Level Interaction Insights into Carbon Utilization and Element Cycling Functions of Hydrothermarchaeota in Hydrothermal Sediment.</title>
        <authorList>
            <person name="Zhou Z."/>
            <person name="Liu Y."/>
            <person name="Xu W."/>
            <person name="Pan J."/>
            <person name="Luo Z.H."/>
            <person name="Li M."/>
        </authorList>
    </citation>
    <scope>NUCLEOTIDE SEQUENCE [LARGE SCALE GENOMIC DNA]</scope>
    <source>
        <strain evidence="2">SpSt-132</strain>
    </source>
</reference>
<proteinExistence type="predicted"/>
<dbReference type="SUPFAM" id="SSF144052">
    <property type="entry name" value="Thermophilic metalloprotease-like"/>
    <property type="match status" value="1"/>
</dbReference>
<keyword evidence="1" id="KW-0479">Metal-binding</keyword>
<keyword evidence="2" id="KW-0031">Aminopeptidase</keyword>
<organism evidence="2">
    <name type="scientific">Hydrogenobacter sp</name>
    <dbReference type="NCBI Taxonomy" id="2152829"/>
    <lineage>
        <taxon>Bacteria</taxon>
        <taxon>Pseudomonadati</taxon>
        <taxon>Aquificota</taxon>
        <taxon>Aquificia</taxon>
        <taxon>Aquificales</taxon>
        <taxon>Aquificaceae</taxon>
        <taxon>Hydrogenobacter</taxon>
    </lineage>
</organism>
<dbReference type="InterPro" id="IPR058739">
    <property type="entry name" value="NicX"/>
</dbReference>
<dbReference type="GO" id="GO:0004177">
    <property type="term" value="F:aminopeptidase activity"/>
    <property type="evidence" value="ECO:0007669"/>
    <property type="project" value="UniProtKB-KW"/>
</dbReference>
<dbReference type="EMBL" id="DSFP01000022">
    <property type="protein sequence ID" value="HEW45337.1"/>
    <property type="molecule type" value="Genomic_DNA"/>
</dbReference>
<dbReference type="InterPro" id="IPR052170">
    <property type="entry name" value="M29_Exopeptidase"/>
</dbReference>
<name>A0A7C2VA03_9AQUI</name>
<accession>A0A7C2VA03</accession>
<protein>
    <submittedName>
        <fullName evidence="2">Aminopeptidase</fullName>
    </submittedName>
</protein>
<dbReference type="PANTHER" id="PTHR34448:SF1">
    <property type="entry name" value="BLL6088 PROTEIN"/>
    <property type="match status" value="1"/>
</dbReference>
<sequence>MYREAIYKLYKVNMDLKDNERLLLITDTEKDYLVDLMEDFVDVAGVITKEVKHHIYPSLKGHGKELPEEVWRLTFGERAVEKLREKGLLEKVLFKEDYPESEVFEILTSYAEEVPHVVVAFPYYSTTHTFFRKALTVAFGCRYASMPLFEPDMFFGPMDVDWAYVASLSQDVADILSEAEWVHVRAEGTDIEFSIKDRKAIADTGLFHQEGQYGNLPAGEAFVAPIETSAFGRLTITYGPDRQLERPITLRFKDGVVEEIEGFEPYRNYLEDIFKRYENARFIAEFGVGTNPKAKKPDNVLEAEKILGTIHIAIGDNHSFGGINKVPFHTDYVVFEPQVTVGGKGWQKRLLEKGKLKT</sequence>